<dbReference type="InterPro" id="IPR001128">
    <property type="entry name" value="Cyt_P450"/>
</dbReference>
<dbReference type="GO" id="GO:0016705">
    <property type="term" value="F:oxidoreductase activity, acting on paired donors, with incorporation or reduction of molecular oxygen"/>
    <property type="evidence" value="ECO:0007669"/>
    <property type="project" value="InterPro"/>
</dbReference>
<sequence length="484" mass="55579">MSTNSFLWLLVVTFFLCIAARLLYNVYFHPLSKFPGPTLWAMTRLCFVTSLVRGDLHLKIKDFHDRYGTVIRVAPNELSFIEGSAWQDMYTGHNKNKGFPKNAVVFGAQQFRSILDGSEEDHTRMRKILAHAFSNQALNRQEGLLHRYIDILLRKLGDVVESGQSINIVEWYNWLSFDLTGELAFSESFDQLEQKAYHPWVKMIVGHLKYSALSIGLRYYSPLNELMPYITPRHLHRLKWSFVTMSREKVLRRLARPESKTLDDILGACLSPDSGEPMMTMEELIGTFTFLIVAGSETTATVLAGVTNYICRNPKVFQRLKDEVRAIKSEKQITITSTATMPYLNAVIKEGMRMCYPIPGALTRVVPRGGRLVSGHFIPEGTLVGIPQFAAHYCDVNFENPYEFIPERWTQILDDDSRSIFQPFAIGGRNCIGQNLAWAEMRLVLARVVYNFDLEPADDLCWLDQKSYYLWEKEPFLVRVSKRS</sequence>
<keyword evidence="6 8" id="KW-0408">Iron</keyword>
<dbReference type="AlphaFoldDB" id="A0A7H8QID8"/>
<gene>
    <name evidence="10" type="ORF">TRUGW13939_00735</name>
</gene>
<evidence type="ECO:0000256" key="9">
    <source>
        <dbReference type="SAM" id="Phobius"/>
    </source>
</evidence>
<keyword evidence="5" id="KW-0560">Oxidoreductase</keyword>
<name>A0A7H8QID8_TALRU</name>
<evidence type="ECO:0000256" key="1">
    <source>
        <dbReference type="ARBA" id="ARBA00001971"/>
    </source>
</evidence>
<keyword evidence="3 8" id="KW-0349">Heme</keyword>
<comment type="similarity">
    <text evidence="2">Belongs to the cytochrome P450 family.</text>
</comment>
<dbReference type="Gene3D" id="1.10.630.10">
    <property type="entry name" value="Cytochrome P450"/>
    <property type="match status" value="1"/>
</dbReference>
<evidence type="ECO:0008006" key="12">
    <source>
        <dbReference type="Google" id="ProtNLM"/>
    </source>
</evidence>
<dbReference type="PRINTS" id="PR00463">
    <property type="entry name" value="EP450I"/>
</dbReference>
<evidence type="ECO:0000256" key="7">
    <source>
        <dbReference type="ARBA" id="ARBA00023033"/>
    </source>
</evidence>
<dbReference type="InterPro" id="IPR050121">
    <property type="entry name" value="Cytochrome_P450_monoxygenase"/>
</dbReference>
<dbReference type="PANTHER" id="PTHR24305:SF210">
    <property type="entry name" value="CYTOCHROME P450 MONOOXYGENASE ASQL-RELATED"/>
    <property type="match status" value="1"/>
</dbReference>
<dbReference type="OrthoDB" id="1470350at2759"/>
<proteinExistence type="inferred from homology"/>
<dbReference type="PANTHER" id="PTHR24305">
    <property type="entry name" value="CYTOCHROME P450"/>
    <property type="match status" value="1"/>
</dbReference>
<feature type="binding site" description="axial binding residue" evidence="8">
    <location>
        <position position="431"/>
    </location>
    <ligand>
        <name>heme</name>
        <dbReference type="ChEBI" id="CHEBI:30413"/>
    </ligand>
    <ligandPart>
        <name>Fe</name>
        <dbReference type="ChEBI" id="CHEBI:18248"/>
    </ligandPart>
</feature>
<evidence type="ECO:0000256" key="5">
    <source>
        <dbReference type="ARBA" id="ARBA00023002"/>
    </source>
</evidence>
<dbReference type="EMBL" id="CP055898">
    <property type="protein sequence ID" value="QKX53656.1"/>
    <property type="molecule type" value="Genomic_DNA"/>
</dbReference>
<comment type="cofactor">
    <cofactor evidence="1 8">
        <name>heme</name>
        <dbReference type="ChEBI" id="CHEBI:30413"/>
    </cofactor>
</comment>
<evidence type="ECO:0000313" key="10">
    <source>
        <dbReference type="EMBL" id="QKX53656.1"/>
    </source>
</evidence>
<evidence type="ECO:0000256" key="2">
    <source>
        <dbReference type="ARBA" id="ARBA00010617"/>
    </source>
</evidence>
<reference evidence="11" key="1">
    <citation type="submission" date="2020-06" db="EMBL/GenBank/DDBJ databases">
        <title>A chromosome-scale genome assembly of Talaromyces rugulosus W13939.</title>
        <authorList>
            <person name="Wang B."/>
            <person name="Guo L."/>
            <person name="Ye K."/>
            <person name="Wang L."/>
        </authorList>
    </citation>
    <scope>NUCLEOTIDE SEQUENCE [LARGE SCALE GENOMIC DNA]</scope>
    <source>
        <strain evidence="11">W13939</strain>
    </source>
</reference>
<dbReference type="GO" id="GO:0020037">
    <property type="term" value="F:heme binding"/>
    <property type="evidence" value="ECO:0007669"/>
    <property type="project" value="InterPro"/>
</dbReference>
<evidence type="ECO:0000256" key="6">
    <source>
        <dbReference type="ARBA" id="ARBA00023004"/>
    </source>
</evidence>
<keyword evidence="9" id="KW-0472">Membrane</keyword>
<keyword evidence="7" id="KW-0503">Monooxygenase</keyword>
<evidence type="ECO:0000256" key="8">
    <source>
        <dbReference type="PIRSR" id="PIRSR602401-1"/>
    </source>
</evidence>
<accession>A0A7H8QID8</accession>
<dbReference type="PRINTS" id="PR00385">
    <property type="entry name" value="P450"/>
</dbReference>
<dbReference type="CDD" id="cd11058">
    <property type="entry name" value="CYP60B-like"/>
    <property type="match status" value="1"/>
</dbReference>
<dbReference type="GO" id="GO:0005506">
    <property type="term" value="F:iron ion binding"/>
    <property type="evidence" value="ECO:0007669"/>
    <property type="project" value="InterPro"/>
</dbReference>
<evidence type="ECO:0000256" key="3">
    <source>
        <dbReference type="ARBA" id="ARBA00022617"/>
    </source>
</evidence>
<dbReference type="KEGG" id="trg:TRUGW13939_00735"/>
<feature type="transmembrane region" description="Helical" evidence="9">
    <location>
        <begin position="6"/>
        <end position="24"/>
    </location>
</feature>
<dbReference type="SUPFAM" id="SSF48264">
    <property type="entry name" value="Cytochrome P450"/>
    <property type="match status" value="1"/>
</dbReference>
<dbReference type="GO" id="GO:0004497">
    <property type="term" value="F:monooxygenase activity"/>
    <property type="evidence" value="ECO:0007669"/>
    <property type="project" value="UniProtKB-KW"/>
</dbReference>
<evidence type="ECO:0000256" key="4">
    <source>
        <dbReference type="ARBA" id="ARBA00022723"/>
    </source>
</evidence>
<keyword evidence="9" id="KW-0812">Transmembrane</keyword>
<keyword evidence="9" id="KW-1133">Transmembrane helix</keyword>
<evidence type="ECO:0000313" key="11">
    <source>
        <dbReference type="Proteomes" id="UP000509510"/>
    </source>
</evidence>
<protein>
    <recommendedName>
        <fullName evidence="12">Cytochrome P450</fullName>
    </recommendedName>
</protein>
<organism evidence="10 11">
    <name type="scientific">Talaromyces rugulosus</name>
    <name type="common">Penicillium rugulosum</name>
    <dbReference type="NCBI Taxonomy" id="121627"/>
    <lineage>
        <taxon>Eukaryota</taxon>
        <taxon>Fungi</taxon>
        <taxon>Dikarya</taxon>
        <taxon>Ascomycota</taxon>
        <taxon>Pezizomycotina</taxon>
        <taxon>Eurotiomycetes</taxon>
        <taxon>Eurotiomycetidae</taxon>
        <taxon>Eurotiales</taxon>
        <taxon>Trichocomaceae</taxon>
        <taxon>Talaromyces</taxon>
        <taxon>Talaromyces sect. Islandici</taxon>
    </lineage>
</organism>
<dbReference type="RefSeq" id="XP_035339835.1">
    <property type="nucleotide sequence ID" value="XM_035483942.1"/>
</dbReference>
<keyword evidence="4 8" id="KW-0479">Metal-binding</keyword>
<dbReference type="Pfam" id="PF00067">
    <property type="entry name" value="p450"/>
    <property type="match status" value="1"/>
</dbReference>
<dbReference type="InterPro" id="IPR002401">
    <property type="entry name" value="Cyt_P450_E_grp-I"/>
</dbReference>
<dbReference type="Proteomes" id="UP000509510">
    <property type="component" value="Chromosome I"/>
</dbReference>
<keyword evidence="11" id="KW-1185">Reference proteome</keyword>
<dbReference type="GeneID" id="55988248"/>
<dbReference type="InterPro" id="IPR036396">
    <property type="entry name" value="Cyt_P450_sf"/>
</dbReference>